<dbReference type="AlphaFoldDB" id="R7UEX0"/>
<dbReference type="HOGENOM" id="CLU_1431341_0_0_1"/>
<evidence type="ECO:0000313" key="4">
    <source>
        <dbReference type="EMBL" id="ELU02343.1"/>
    </source>
</evidence>
<feature type="non-terminal residue" evidence="4">
    <location>
        <position position="1"/>
    </location>
</feature>
<keyword evidence="1" id="KW-1015">Disulfide bond</keyword>
<dbReference type="EMBL" id="AMQN01008880">
    <property type="status" value="NOT_ANNOTATED_CDS"/>
    <property type="molecule type" value="Genomic_DNA"/>
</dbReference>
<reference evidence="4 6" key="2">
    <citation type="journal article" date="2013" name="Nature">
        <title>Insights into bilaterian evolution from three spiralian genomes.</title>
        <authorList>
            <person name="Simakov O."/>
            <person name="Marletaz F."/>
            <person name="Cho S.J."/>
            <person name="Edsinger-Gonzales E."/>
            <person name="Havlak P."/>
            <person name="Hellsten U."/>
            <person name="Kuo D.H."/>
            <person name="Larsson T."/>
            <person name="Lv J."/>
            <person name="Arendt D."/>
            <person name="Savage R."/>
            <person name="Osoegawa K."/>
            <person name="de Jong P."/>
            <person name="Grimwood J."/>
            <person name="Chapman J.A."/>
            <person name="Shapiro H."/>
            <person name="Aerts A."/>
            <person name="Otillar R.P."/>
            <person name="Terry A.Y."/>
            <person name="Boore J.L."/>
            <person name="Grigoriev I.V."/>
            <person name="Lindberg D.R."/>
            <person name="Seaver E.C."/>
            <person name="Weisblat D.A."/>
            <person name="Putnam N.H."/>
            <person name="Rokhsar D.S."/>
        </authorList>
    </citation>
    <scope>NUCLEOTIDE SEQUENCE</scope>
    <source>
        <strain evidence="4 6">I ESC-2004</strain>
    </source>
</reference>
<reference evidence="5" key="3">
    <citation type="submission" date="2015-06" db="UniProtKB">
        <authorList>
            <consortium name="EnsemblMetazoa"/>
        </authorList>
    </citation>
    <scope>IDENTIFICATION</scope>
</reference>
<dbReference type="EMBL" id="KB304165">
    <property type="protein sequence ID" value="ELU02343.1"/>
    <property type="molecule type" value="Genomic_DNA"/>
</dbReference>
<evidence type="ECO:0000313" key="6">
    <source>
        <dbReference type="Proteomes" id="UP000014760"/>
    </source>
</evidence>
<dbReference type="STRING" id="283909.R7UEX0"/>
<dbReference type="PANTHER" id="PTHR10574:SF435">
    <property type="entry name" value="LAMININ SUBUNIT GAMMA-1"/>
    <property type="match status" value="1"/>
</dbReference>
<accession>R7UEX0</accession>
<feature type="non-terminal residue" evidence="4">
    <location>
        <position position="190"/>
    </location>
</feature>
<dbReference type="GO" id="GO:0009887">
    <property type="term" value="P:animal organ morphogenesis"/>
    <property type="evidence" value="ECO:0007669"/>
    <property type="project" value="TreeGrafter"/>
</dbReference>
<evidence type="ECO:0000259" key="3">
    <source>
        <dbReference type="PROSITE" id="PS51117"/>
    </source>
</evidence>
<dbReference type="OMA" id="MEWIHIP"/>
<reference evidence="6" key="1">
    <citation type="submission" date="2012-12" db="EMBL/GenBank/DDBJ databases">
        <authorList>
            <person name="Hellsten U."/>
            <person name="Grimwood J."/>
            <person name="Chapman J.A."/>
            <person name="Shapiro H."/>
            <person name="Aerts A."/>
            <person name="Otillar R.P."/>
            <person name="Terry A.Y."/>
            <person name="Boore J.L."/>
            <person name="Simakov O."/>
            <person name="Marletaz F."/>
            <person name="Cho S.-J."/>
            <person name="Edsinger-Gonzales E."/>
            <person name="Havlak P."/>
            <person name="Kuo D.-H."/>
            <person name="Larsson T."/>
            <person name="Lv J."/>
            <person name="Arendt D."/>
            <person name="Savage R."/>
            <person name="Osoegawa K."/>
            <person name="de Jong P."/>
            <person name="Lindberg D.R."/>
            <person name="Seaver E.C."/>
            <person name="Weisblat D.A."/>
            <person name="Putnam N.H."/>
            <person name="Grigoriev I.V."/>
            <person name="Rokhsar D.S."/>
        </authorList>
    </citation>
    <scope>NUCLEOTIDE SEQUENCE</scope>
    <source>
        <strain evidence="6">I ESC-2004</strain>
    </source>
</reference>
<protein>
    <recommendedName>
        <fullName evidence="3">Laminin N-terminal domain-containing protein</fullName>
    </recommendedName>
</protein>
<dbReference type="PROSITE" id="PS51117">
    <property type="entry name" value="LAMININ_NTER"/>
    <property type="match status" value="1"/>
</dbReference>
<evidence type="ECO:0000256" key="1">
    <source>
        <dbReference type="ARBA" id="ARBA00023157"/>
    </source>
</evidence>
<dbReference type="SUPFAM" id="SSF49785">
    <property type="entry name" value="Galactose-binding domain-like"/>
    <property type="match status" value="1"/>
</dbReference>
<dbReference type="GO" id="GO:0007411">
    <property type="term" value="P:axon guidance"/>
    <property type="evidence" value="ECO:0007669"/>
    <property type="project" value="TreeGrafter"/>
</dbReference>
<keyword evidence="2" id="KW-0424">Laminin EGF-like domain</keyword>
<dbReference type="InterPro" id="IPR008979">
    <property type="entry name" value="Galactose-bd-like_sf"/>
</dbReference>
<organism evidence="4">
    <name type="scientific">Capitella teleta</name>
    <name type="common">Polychaete worm</name>
    <dbReference type="NCBI Taxonomy" id="283909"/>
    <lineage>
        <taxon>Eukaryota</taxon>
        <taxon>Metazoa</taxon>
        <taxon>Spiralia</taxon>
        <taxon>Lophotrochozoa</taxon>
        <taxon>Annelida</taxon>
        <taxon>Polychaeta</taxon>
        <taxon>Sedentaria</taxon>
        <taxon>Scolecida</taxon>
        <taxon>Capitellidae</taxon>
        <taxon>Capitella</taxon>
    </lineage>
</organism>
<sequence length="190" mass="21615">QPQRCVPPFKNIAFNLEADATNTCGSEGPEEYCLRSPRQSCKNCDANDPDKAHPSRYMTDSKWNPTWWQSQTLNKLAPGPVNLTFHLGRAYEITYIRMTFQSIRPESFAIYKRTSKDGAWVPLQYFSSSCESTYGHSSRELITIEDETKALCTERFSDMYPYSGGNVVFSTLEGRPSAWRADQNKALQVS</sequence>
<dbReference type="EMBL" id="AMQN01008881">
    <property type="status" value="NOT_ANNOTATED_CDS"/>
    <property type="molecule type" value="Genomic_DNA"/>
</dbReference>
<evidence type="ECO:0000313" key="5">
    <source>
        <dbReference type="EnsemblMetazoa" id="CapteP45697"/>
    </source>
</evidence>
<dbReference type="InterPro" id="IPR050440">
    <property type="entry name" value="Laminin/Netrin_ECM"/>
</dbReference>
<dbReference type="GO" id="GO:0005604">
    <property type="term" value="C:basement membrane"/>
    <property type="evidence" value="ECO:0007669"/>
    <property type="project" value="TreeGrafter"/>
</dbReference>
<dbReference type="SMART" id="SM00136">
    <property type="entry name" value="LamNT"/>
    <property type="match status" value="1"/>
</dbReference>
<dbReference type="PANTHER" id="PTHR10574">
    <property type="entry name" value="NETRIN/LAMININ-RELATED"/>
    <property type="match status" value="1"/>
</dbReference>
<dbReference type="OrthoDB" id="5984158at2759"/>
<dbReference type="InterPro" id="IPR008211">
    <property type="entry name" value="Laminin_N"/>
</dbReference>
<name>R7UEX0_CAPTE</name>
<gene>
    <name evidence="4" type="ORF">CAPTEDRAFT_45697</name>
</gene>
<dbReference type="Pfam" id="PF00055">
    <property type="entry name" value="Laminin_N"/>
    <property type="match status" value="1"/>
</dbReference>
<evidence type="ECO:0000256" key="2">
    <source>
        <dbReference type="ARBA" id="ARBA00023292"/>
    </source>
</evidence>
<feature type="domain" description="Laminin N-terminal" evidence="3">
    <location>
        <begin position="1"/>
        <end position="190"/>
    </location>
</feature>
<dbReference type="EnsemblMetazoa" id="CapteT45697">
    <property type="protein sequence ID" value="CapteP45697"/>
    <property type="gene ID" value="CapteG45697"/>
</dbReference>
<proteinExistence type="predicted"/>
<dbReference type="GO" id="GO:0009888">
    <property type="term" value="P:tissue development"/>
    <property type="evidence" value="ECO:0007669"/>
    <property type="project" value="TreeGrafter"/>
</dbReference>
<dbReference type="Gene3D" id="2.60.120.260">
    <property type="entry name" value="Galactose-binding domain-like"/>
    <property type="match status" value="1"/>
</dbReference>
<keyword evidence="6" id="KW-1185">Reference proteome</keyword>
<dbReference type="Proteomes" id="UP000014760">
    <property type="component" value="Unassembled WGS sequence"/>
</dbReference>